<evidence type="ECO:0000259" key="5">
    <source>
        <dbReference type="PROSITE" id="PS51063"/>
    </source>
</evidence>
<dbReference type="EMBL" id="JBEWLY010000013">
    <property type="protein sequence ID" value="MET1755657.1"/>
    <property type="molecule type" value="Genomic_DNA"/>
</dbReference>
<dbReference type="Gene3D" id="1.10.10.10">
    <property type="entry name" value="Winged helix-like DNA-binding domain superfamily/Winged helix DNA-binding domain"/>
    <property type="match status" value="1"/>
</dbReference>
<dbReference type="PANTHER" id="PTHR24567">
    <property type="entry name" value="CRP FAMILY TRANSCRIPTIONAL REGULATORY PROTEIN"/>
    <property type="match status" value="1"/>
</dbReference>
<accession>A0ABV2D1A6</accession>
<dbReference type="Gene3D" id="2.60.120.10">
    <property type="entry name" value="Jelly Rolls"/>
    <property type="match status" value="1"/>
</dbReference>
<evidence type="ECO:0000256" key="3">
    <source>
        <dbReference type="ARBA" id="ARBA00023163"/>
    </source>
</evidence>
<name>A0ABV2D1A6_9SPHN</name>
<dbReference type="InterPro" id="IPR018335">
    <property type="entry name" value="Tscrpt_reg_HTH_Crp-type_CS"/>
</dbReference>
<dbReference type="Pfam" id="PF00027">
    <property type="entry name" value="cNMP_binding"/>
    <property type="match status" value="1"/>
</dbReference>
<evidence type="ECO:0000256" key="1">
    <source>
        <dbReference type="ARBA" id="ARBA00023015"/>
    </source>
</evidence>
<evidence type="ECO:0000313" key="6">
    <source>
        <dbReference type="EMBL" id="MET1755657.1"/>
    </source>
</evidence>
<reference evidence="6 7" key="1">
    <citation type="submission" date="2024-07" db="EMBL/GenBank/DDBJ databases">
        <title>Novosphingobium kalidii RD2P27.</title>
        <authorList>
            <person name="Sun J.-Q."/>
        </authorList>
    </citation>
    <scope>NUCLEOTIDE SEQUENCE [LARGE SCALE GENOMIC DNA]</scope>
    <source>
        <strain evidence="6 7">RD2P27</strain>
    </source>
</reference>
<organism evidence="6 7">
    <name type="scientific">Novosphingobium kalidii</name>
    <dbReference type="NCBI Taxonomy" id="3230299"/>
    <lineage>
        <taxon>Bacteria</taxon>
        <taxon>Pseudomonadati</taxon>
        <taxon>Pseudomonadota</taxon>
        <taxon>Alphaproteobacteria</taxon>
        <taxon>Sphingomonadales</taxon>
        <taxon>Sphingomonadaceae</taxon>
        <taxon>Novosphingobium</taxon>
    </lineage>
</organism>
<keyword evidence="7" id="KW-1185">Reference proteome</keyword>
<dbReference type="InterPro" id="IPR036390">
    <property type="entry name" value="WH_DNA-bd_sf"/>
</dbReference>
<proteinExistence type="predicted"/>
<dbReference type="InterPro" id="IPR000595">
    <property type="entry name" value="cNMP-bd_dom"/>
</dbReference>
<evidence type="ECO:0000313" key="7">
    <source>
        <dbReference type="Proteomes" id="UP001548713"/>
    </source>
</evidence>
<keyword evidence="1" id="KW-0805">Transcription regulation</keyword>
<dbReference type="CDD" id="cd00038">
    <property type="entry name" value="CAP_ED"/>
    <property type="match status" value="1"/>
</dbReference>
<dbReference type="InterPro" id="IPR012318">
    <property type="entry name" value="HTH_CRP"/>
</dbReference>
<dbReference type="Pfam" id="PF13545">
    <property type="entry name" value="HTH_Crp_2"/>
    <property type="match status" value="1"/>
</dbReference>
<protein>
    <submittedName>
        <fullName evidence="6">Crp/Fnr family transcriptional regulator</fullName>
    </submittedName>
</protein>
<keyword evidence="2" id="KW-0238">DNA-binding</keyword>
<dbReference type="SMART" id="SM00419">
    <property type="entry name" value="HTH_CRP"/>
    <property type="match status" value="1"/>
</dbReference>
<dbReference type="InterPro" id="IPR036388">
    <property type="entry name" value="WH-like_DNA-bd_sf"/>
</dbReference>
<dbReference type="SUPFAM" id="SSF51206">
    <property type="entry name" value="cAMP-binding domain-like"/>
    <property type="match status" value="1"/>
</dbReference>
<evidence type="ECO:0000256" key="2">
    <source>
        <dbReference type="ARBA" id="ARBA00023125"/>
    </source>
</evidence>
<dbReference type="InterPro" id="IPR014710">
    <property type="entry name" value="RmlC-like_jellyroll"/>
</dbReference>
<dbReference type="PANTHER" id="PTHR24567:SF75">
    <property type="entry name" value="FUMARATE AND NITRATE REDUCTION REGULATORY PROTEIN"/>
    <property type="match status" value="1"/>
</dbReference>
<dbReference type="CDD" id="cd00092">
    <property type="entry name" value="HTH_CRP"/>
    <property type="match status" value="1"/>
</dbReference>
<feature type="domain" description="HTH crp-type" evidence="5">
    <location>
        <begin position="145"/>
        <end position="224"/>
    </location>
</feature>
<dbReference type="PROSITE" id="PS00042">
    <property type="entry name" value="HTH_CRP_1"/>
    <property type="match status" value="1"/>
</dbReference>
<dbReference type="PRINTS" id="PR00034">
    <property type="entry name" value="HTHCRP"/>
</dbReference>
<dbReference type="Proteomes" id="UP001548713">
    <property type="component" value="Unassembled WGS sequence"/>
</dbReference>
<sequence>MNDCGRCAVRESAICHSLNESELDALNALGRHQTLKRGQTMVWQGDESLLVGNVIEGVLKLSVSGADGREQTLGIMFPSDFIGRPFGPKTDHSVVALTDAQVCTFRRSAFDEFARGHPELEHSLLQRTLTELDRTRQWMLLLGRKAATARVATFLLEMSSRYATNCNDGASTAPISFDLPLSRQDIADLLGLTIETVSRQITHLREDGIIETPNRRTIVVLDSGRLQARASEV</sequence>
<evidence type="ECO:0000259" key="4">
    <source>
        <dbReference type="PROSITE" id="PS50042"/>
    </source>
</evidence>
<dbReference type="InterPro" id="IPR018490">
    <property type="entry name" value="cNMP-bd_dom_sf"/>
</dbReference>
<feature type="domain" description="Cyclic nucleotide-binding" evidence="4">
    <location>
        <begin position="14"/>
        <end position="83"/>
    </location>
</feature>
<comment type="caution">
    <text evidence="6">The sequence shown here is derived from an EMBL/GenBank/DDBJ whole genome shotgun (WGS) entry which is preliminary data.</text>
</comment>
<dbReference type="PROSITE" id="PS51063">
    <property type="entry name" value="HTH_CRP_2"/>
    <property type="match status" value="1"/>
</dbReference>
<dbReference type="SUPFAM" id="SSF46785">
    <property type="entry name" value="Winged helix' DNA-binding domain"/>
    <property type="match status" value="1"/>
</dbReference>
<dbReference type="PROSITE" id="PS50042">
    <property type="entry name" value="CNMP_BINDING_3"/>
    <property type="match status" value="1"/>
</dbReference>
<dbReference type="InterPro" id="IPR050397">
    <property type="entry name" value="Env_Response_Regulators"/>
</dbReference>
<keyword evidence="3" id="KW-0804">Transcription</keyword>
<dbReference type="RefSeq" id="WP_353984099.1">
    <property type="nucleotide sequence ID" value="NZ_JBEWLY010000013.1"/>
</dbReference>
<gene>
    <name evidence="6" type="ORF">ABVV53_09325</name>
</gene>
<dbReference type="SMART" id="SM00100">
    <property type="entry name" value="cNMP"/>
    <property type="match status" value="1"/>
</dbReference>